<keyword evidence="6" id="KW-0507">mRNA processing</keyword>
<evidence type="ECO:0000256" key="12">
    <source>
        <dbReference type="ARBA" id="ARBA00023242"/>
    </source>
</evidence>
<evidence type="ECO:0000256" key="9">
    <source>
        <dbReference type="ARBA" id="ARBA00022833"/>
    </source>
</evidence>
<dbReference type="GO" id="GO:0005634">
    <property type="term" value="C:nucleus"/>
    <property type="evidence" value="ECO:0007669"/>
    <property type="project" value="UniProtKB-SubCell"/>
</dbReference>
<evidence type="ECO:0000259" key="13">
    <source>
        <dbReference type="SMART" id="SM01124"/>
    </source>
</evidence>
<dbReference type="InterPro" id="IPR007708">
    <property type="entry name" value="DBR1_C"/>
</dbReference>
<dbReference type="GO" id="GO:0045292">
    <property type="term" value="P:mRNA cis splicing, via spliceosome"/>
    <property type="evidence" value="ECO:0007669"/>
    <property type="project" value="EnsemblFungi"/>
</dbReference>
<dbReference type="GO" id="GO:0008419">
    <property type="term" value="F:RNA lariat debranching enzyme activity"/>
    <property type="evidence" value="ECO:0007669"/>
    <property type="project" value="EnsemblFungi"/>
</dbReference>
<dbReference type="GO" id="GO:0006401">
    <property type="term" value="P:RNA catabolic process"/>
    <property type="evidence" value="ECO:0007669"/>
    <property type="project" value="EnsemblFungi"/>
</dbReference>
<evidence type="ECO:0000256" key="11">
    <source>
        <dbReference type="ARBA" id="ARBA00023211"/>
    </source>
</evidence>
<dbReference type="VEuPathDB" id="FungiDB:T551_03006"/>
<keyword evidence="9" id="KW-0862">Zinc</keyword>
<evidence type="ECO:0000313" key="14">
    <source>
        <dbReference type="EMBL" id="KTW27507.1"/>
    </source>
</evidence>
<keyword evidence="11" id="KW-0464">Manganese</keyword>
<keyword evidence="10" id="KW-0408">Iron</keyword>
<comment type="cofactor">
    <cofactor evidence="2">
        <name>Zn(2+)</name>
        <dbReference type="ChEBI" id="CHEBI:29105"/>
    </cofactor>
</comment>
<keyword evidence="12" id="KW-0539">Nucleus</keyword>
<evidence type="ECO:0000256" key="2">
    <source>
        <dbReference type="ARBA" id="ARBA00001947"/>
    </source>
</evidence>
<evidence type="ECO:0000256" key="6">
    <source>
        <dbReference type="ARBA" id="ARBA00022664"/>
    </source>
</evidence>
<protein>
    <recommendedName>
        <fullName evidence="13">Lariat debranching enzyme C-terminal domain-containing protein</fullName>
    </recommendedName>
</protein>
<comment type="similarity">
    <text evidence="5">Belongs to the lariat debranching enzyme family.</text>
</comment>
<gene>
    <name evidence="14" type="ORF">T551_03006</name>
</gene>
<dbReference type="GO" id="GO:0005506">
    <property type="term" value="F:iron ion binding"/>
    <property type="evidence" value="ECO:0007669"/>
    <property type="project" value="EnsemblFungi"/>
</dbReference>
<evidence type="ECO:0000256" key="4">
    <source>
        <dbReference type="ARBA" id="ARBA00004123"/>
    </source>
</evidence>
<dbReference type="GeneID" id="28941524"/>
<dbReference type="Pfam" id="PF00149">
    <property type="entry name" value="Metallophos"/>
    <property type="match status" value="1"/>
</dbReference>
<dbReference type="Gene3D" id="3.60.21.10">
    <property type="match status" value="1"/>
</dbReference>
<sequence length="421" mass="48501">MKIAIEGCCHSELDAIYAAVRRVEEETSEHIDLLLIAGDFQAVRNSEDLKCLSVPEKYRKLGDFSSYYSGAKKAPVLTVFVGGNHEASNYMWELYYGGWVCPNIYYMGAANVINIGGLRIAGLSGIYKEKDYAKGHFERVPYNAMTLRSVYHVREFEVSKLLNIPRTKPIDIFLSHDWPRGIEKYGDCQRLLSKKPFFFSDIQKNCLGSEPNERLMNQLQPRYWFAAHLHVKFEAVKIHNIKDEGWKESGVEETAKNPDEIDLSDDTMSETGCDPIDVSNTLNDEKDTVKATRFLALDKCLPGRCFLEIFDIPALPDNTNEKLKLSYDIDWLALCRVFHPYFSVEYHQTPLPQDEVSLAREIEKEKEWVQEHIVRPYGLEISPHFEHTAPIEGSDFSKECLRMKAYFLFDINLLQYSTFVQ</sequence>
<evidence type="ECO:0000256" key="7">
    <source>
        <dbReference type="ARBA" id="ARBA00022723"/>
    </source>
</evidence>
<dbReference type="GO" id="GO:0007124">
    <property type="term" value="P:pseudohyphal growth"/>
    <property type="evidence" value="ECO:0007669"/>
    <property type="project" value="EnsemblFungi"/>
</dbReference>
<keyword evidence="15" id="KW-1185">Reference proteome</keyword>
<evidence type="ECO:0000256" key="10">
    <source>
        <dbReference type="ARBA" id="ARBA00023004"/>
    </source>
</evidence>
<dbReference type="PANTHER" id="PTHR12849">
    <property type="entry name" value="RNA LARIAT DEBRANCHING ENZYME"/>
    <property type="match status" value="1"/>
</dbReference>
<proteinExistence type="inferred from homology"/>
<feature type="domain" description="Lariat debranching enzyme C-terminal" evidence="13">
    <location>
        <begin position="281"/>
        <end position="409"/>
    </location>
</feature>
<dbReference type="InterPro" id="IPR004843">
    <property type="entry name" value="Calcineurin-like_PHP"/>
</dbReference>
<reference evidence="15" key="1">
    <citation type="journal article" date="2016" name="Nat. Commun.">
        <title>Genome analysis of three Pneumocystis species reveals adaptation mechanisms to life exclusively in mammalian hosts.</title>
        <authorList>
            <person name="Ma L."/>
            <person name="Chen Z."/>
            <person name="Huang D.W."/>
            <person name="Kutty G."/>
            <person name="Ishihara M."/>
            <person name="Wang H."/>
            <person name="Abouelleil A."/>
            <person name="Bishop L."/>
            <person name="Davey E."/>
            <person name="Deng R."/>
            <person name="Deng X."/>
            <person name="Fan L."/>
            <person name="Fantoni G."/>
            <person name="Fitzgerald M."/>
            <person name="Gogineni E."/>
            <person name="Goldberg J.M."/>
            <person name="Handley G."/>
            <person name="Hu X."/>
            <person name="Huber C."/>
            <person name="Jiao X."/>
            <person name="Jones K."/>
            <person name="Levin J.Z."/>
            <person name="Liu Y."/>
            <person name="Macdonald P."/>
            <person name="Melnikov A."/>
            <person name="Raley C."/>
            <person name="Sassi M."/>
            <person name="Sherman B.T."/>
            <person name="Song X."/>
            <person name="Sykes S."/>
            <person name="Tran B."/>
            <person name="Walsh L."/>
            <person name="Xia Y."/>
            <person name="Yang J."/>
            <person name="Young S."/>
            <person name="Zeng Q."/>
            <person name="Zheng X."/>
            <person name="Stephens R."/>
            <person name="Nusbaum C."/>
            <person name="Birren B.W."/>
            <person name="Azadi P."/>
            <person name="Lempicki R.A."/>
            <person name="Cuomo C.A."/>
            <person name="Kovacs J.A."/>
        </authorList>
    </citation>
    <scope>NUCLEOTIDE SEQUENCE [LARGE SCALE GENOMIC DNA]</scope>
    <source>
        <strain evidence="15">RU7</strain>
    </source>
</reference>
<dbReference type="PANTHER" id="PTHR12849:SF0">
    <property type="entry name" value="LARIAT DEBRANCHING ENZYME"/>
    <property type="match status" value="1"/>
</dbReference>
<comment type="caution">
    <text evidence="14">The sequence shown here is derived from an EMBL/GenBank/DDBJ whole genome shotgun (WGS) entry which is preliminary data.</text>
</comment>
<dbReference type="Pfam" id="PF05011">
    <property type="entry name" value="DBR1"/>
    <property type="match status" value="1"/>
</dbReference>
<evidence type="ECO:0000256" key="1">
    <source>
        <dbReference type="ARBA" id="ARBA00001936"/>
    </source>
</evidence>
<dbReference type="InterPro" id="IPR041816">
    <property type="entry name" value="Dbr1_N"/>
</dbReference>
<dbReference type="Proteomes" id="UP000053447">
    <property type="component" value="Unassembled WGS sequence"/>
</dbReference>
<evidence type="ECO:0000256" key="5">
    <source>
        <dbReference type="ARBA" id="ARBA00006045"/>
    </source>
</evidence>
<keyword evidence="7" id="KW-0479">Metal-binding</keyword>
<accession>A0A0W4ZGL9</accession>
<dbReference type="GO" id="GO:0016074">
    <property type="term" value="P:sno(s)RNA metabolic process"/>
    <property type="evidence" value="ECO:0007669"/>
    <property type="project" value="EnsemblFungi"/>
</dbReference>
<dbReference type="SUPFAM" id="SSF56300">
    <property type="entry name" value="Metallo-dependent phosphatases"/>
    <property type="match status" value="1"/>
</dbReference>
<name>A0A0W4ZGL9_PNEJ7</name>
<comment type="cofactor">
    <cofactor evidence="1">
        <name>Mn(2+)</name>
        <dbReference type="ChEBI" id="CHEBI:29035"/>
    </cofactor>
</comment>
<dbReference type="FunFam" id="3.60.21.10:FF:000035">
    <property type="entry name" value="Lariat debranching enzyme"/>
    <property type="match status" value="1"/>
</dbReference>
<dbReference type="eggNOG" id="KOG2863">
    <property type="taxonomic scope" value="Eukaryota"/>
</dbReference>
<comment type="subcellular location">
    <subcellularLocation>
        <location evidence="4">Nucleus</location>
    </subcellularLocation>
</comment>
<dbReference type="EMBL" id="LFWA01000014">
    <property type="protein sequence ID" value="KTW27507.1"/>
    <property type="molecule type" value="Genomic_DNA"/>
</dbReference>
<keyword evidence="8" id="KW-0378">Hydrolase</keyword>
<dbReference type="STRING" id="1408657.A0A0W4ZGL9"/>
<dbReference type="GO" id="GO:0030145">
    <property type="term" value="F:manganese ion binding"/>
    <property type="evidence" value="ECO:0007669"/>
    <property type="project" value="EnsemblFungi"/>
</dbReference>
<dbReference type="RefSeq" id="XP_018228477.1">
    <property type="nucleotide sequence ID" value="XM_018375269.1"/>
</dbReference>
<dbReference type="AlphaFoldDB" id="A0A0W4ZGL9"/>
<organism evidence="14 15">
    <name type="scientific">Pneumocystis jirovecii (strain RU7)</name>
    <name type="common">Human pneumocystis pneumonia agent</name>
    <dbReference type="NCBI Taxonomy" id="1408657"/>
    <lineage>
        <taxon>Eukaryota</taxon>
        <taxon>Fungi</taxon>
        <taxon>Dikarya</taxon>
        <taxon>Ascomycota</taxon>
        <taxon>Taphrinomycotina</taxon>
        <taxon>Pneumocystomycetes</taxon>
        <taxon>Pneumocystaceae</taxon>
        <taxon>Pneumocystis</taxon>
    </lineage>
</organism>
<dbReference type="GO" id="GO:0008270">
    <property type="term" value="F:zinc ion binding"/>
    <property type="evidence" value="ECO:0007669"/>
    <property type="project" value="EnsemblFungi"/>
</dbReference>
<dbReference type="InterPro" id="IPR029052">
    <property type="entry name" value="Metallo-depent_PP-like"/>
</dbReference>
<evidence type="ECO:0000256" key="8">
    <source>
        <dbReference type="ARBA" id="ARBA00022801"/>
    </source>
</evidence>
<dbReference type="CDD" id="cd00844">
    <property type="entry name" value="MPP_Dbr1_N"/>
    <property type="match status" value="1"/>
</dbReference>
<dbReference type="SMART" id="SM01124">
    <property type="entry name" value="DBR1"/>
    <property type="match status" value="1"/>
</dbReference>
<evidence type="ECO:0000256" key="3">
    <source>
        <dbReference type="ARBA" id="ARBA00001954"/>
    </source>
</evidence>
<dbReference type="GO" id="GO:0032197">
    <property type="term" value="P:retrotransposition"/>
    <property type="evidence" value="ECO:0007669"/>
    <property type="project" value="EnsemblFungi"/>
</dbReference>
<evidence type="ECO:0000313" key="15">
    <source>
        <dbReference type="Proteomes" id="UP000053447"/>
    </source>
</evidence>
<comment type="cofactor">
    <cofactor evidence="3">
        <name>Fe(2+)</name>
        <dbReference type="ChEBI" id="CHEBI:29033"/>
    </cofactor>
</comment>
<dbReference type="OrthoDB" id="407609at2759"/>